<accession>A0AAW9RG46</accession>
<evidence type="ECO:0000313" key="5">
    <source>
        <dbReference type="Proteomes" id="UP001359886"/>
    </source>
</evidence>
<dbReference type="PANTHER" id="PTHR35369:SF2">
    <property type="entry name" value="BLR3025 PROTEIN"/>
    <property type="match status" value="1"/>
</dbReference>
<evidence type="ECO:0000259" key="2">
    <source>
        <dbReference type="Pfam" id="PF00817"/>
    </source>
</evidence>
<dbReference type="SUPFAM" id="SSF56672">
    <property type="entry name" value="DNA/RNA polymerases"/>
    <property type="match status" value="1"/>
</dbReference>
<evidence type="ECO:0000259" key="3">
    <source>
        <dbReference type="Pfam" id="PF11799"/>
    </source>
</evidence>
<dbReference type="RefSeq" id="WP_354695705.1">
    <property type="nucleotide sequence ID" value="NZ_JAZHOG010000007.1"/>
</dbReference>
<gene>
    <name evidence="4" type="ORF">V3330_12205</name>
</gene>
<dbReference type="Pfam" id="PF00817">
    <property type="entry name" value="IMS"/>
    <property type="match status" value="1"/>
</dbReference>
<dbReference type="InterPro" id="IPR050356">
    <property type="entry name" value="SulA_CellDiv_inhibitor"/>
</dbReference>
<dbReference type="InterPro" id="IPR017961">
    <property type="entry name" value="DNA_pol_Y-fam_little_finger"/>
</dbReference>
<dbReference type="AlphaFoldDB" id="A0AAW9RG46"/>
<keyword evidence="5" id="KW-1185">Reference proteome</keyword>
<sequence length="498" mass="55635">MLPPKNTAGTPCWLVLRLPHLALDLATRGLARPETPVAISDTIGRSDVLLDCNPAAARAGVRPGMPAAAAQGILDTLQVLPRDLRREYEALQGLAAWCYQYSSQVSLPAGTDRATRDGKPLRGGMDARRALWLEAAASERLFGPPEELGPRLERELGRLGYHARAGSAPTPEAAWLAAGEALHLDSSGAIRTRLGALPLDRLHVEPTQIRAMESMGFRTLRDLLRLPRKAVTRRFGPATAATLDRVLGLCPDPRPAWHPPETFDRRLELPAEINATQALAFPLKRLLEELCGVLRGGDTAVQALDIALRHEDHDDTRLRVGTQSPTQDAERLLRLTRERLERLRLPQAVREIRLQATNLLPLAAGQHSLFRDSPAEQRQDIERLAERLQARLGRDAVSGVTGIEDHRPEYSWRPRALDEHSETTALAHRPSWLLHKPRRCDIAHYRILAGPERIESGWWDGRDCRRDYFVVRDAEGSTLWAFHEYKPCRGWFVHGVFG</sequence>
<dbReference type="InterPro" id="IPR043502">
    <property type="entry name" value="DNA/RNA_pol_sf"/>
</dbReference>
<keyword evidence="1" id="KW-0227">DNA damage</keyword>
<dbReference type="PANTHER" id="PTHR35369">
    <property type="entry name" value="BLR3025 PROTEIN-RELATED"/>
    <property type="match status" value="1"/>
</dbReference>
<feature type="domain" description="DNA polymerase Y-family little finger" evidence="3">
    <location>
        <begin position="275"/>
        <end position="369"/>
    </location>
</feature>
<organism evidence="4 5">
    <name type="scientific">Elongatibacter sediminis</name>
    <dbReference type="NCBI Taxonomy" id="3119006"/>
    <lineage>
        <taxon>Bacteria</taxon>
        <taxon>Pseudomonadati</taxon>
        <taxon>Pseudomonadota</taxon>
        <taxon>Gammaproteobacteria</taxon>
        <taxon>Chromatiales</taxon>
        <taxon>Wenzhouxiangellaceae</taxon>
        <taxon>Elongatibacter</taxon>
    </lineage>
</organism>
<dbReference type="Pfam" id="PF11799">
    <property type="entry name" value="IMS_C"/>
    <property type="match status" value="1"/>
</dbReference>
<dbReference type="EMBL" id="JAZHOG010000007">
    <property type="protein sequence ID" value="MEJ8568389.1"/>
    <property type="molecule type" value="Genomic_DNA"/>
</dbReference>
<protein>
    <submittedName>
        <fullName evidence="4">DNA polymerase Y family protein</fullName>
    </submittedName>
</protein>
<comment type="caution">
    <text evidence="4">The sequence shown here is derived from an EMBL/GenBank/DDBJ whole genome shotgun (WGS) entry which is preliminary data.</text>
</comment>
<reference evidence="4 5" key="1">
    <citation type="submission" date="2024-02" db="EMBL/GenBank/DDBJ databases">
        <title>A novel Wenzhouxiangellaceae bacterium, isolated from coastal sediments.</title>
        <authorList>
            <person name="Du Z.-J."/>
            <person name="Ye Y.-Q."/>
            <person name="Zhang X.-Y."/>
        </authorList>
    </citation>
    <scope>NUCLEOTIDE SEQUENCE [LARGE SCALE GENOMIC DNA]</scope>
    <source>
        <strain evidence="4 5">CH-27</strain>
    </source>
</reference>
<evidence type="ECO:0000256" key="1">
    <source>
        <dbReference type="ARBA" id="ARBA00022763"/>
    </source>
</evidence>
<name>A0AAW9RG46_9GAMM</name>
<dbReference type="CDD" id="cd03468">
    <property type="entry name" value="PolY_like"/>
    <property type="match status" value="1"/>
</dbReference>
<dbReference type="GO" id="GO:0003684">
    <property type="term" value="F:damaged DNA binding"/>
    <property type="evidence" value="ECO:0007669"/>
    <property type="project" value="InterPro"/>
</dbReference>
<dbReference type="GO" id="GO:0006281">
    <property type="term" value="P:DNA repair"/>
    <property type="evidence" value="ECO:0007669"/>
    <property type="project" value="InterPro"/>
</dbReference>
<feature type="domain" description="UmuC" evidence="2">
    <location>
        <begin position="34"/>
        <end position="178"/>
    </location>
</feature>
<proteinExistence type="predicted"/>
<dbReference type="Proteomes" id="UP001359886">
    <property type="component" value="Unassembled WGS sequence"/>
</dbReference>
<evidence type="ECO:0000313" key="4">
    <source>
        <dbReference type="EMBL" id="MEJ8568389.1"/>
    </source>
</evidence>
<dbReference type="InterPro" id="IPR001126">
    <property type="entry name" value="UmuC"/>
</dbReference>